<dbReference type="PRINTS" id="PR00111">
    <property type="entry name" value="ABHYDROLASE"/>
</dbReference>
<gene>
    <name evidence="4" type="ORF">GOMPHAMPRED_002417</name>
</gene>
<dbReference type="GO" id="GO:0016787">
    <property type="term" value="F:hydrolase activity"/>
    <property type="evidence" value="ECO:0007669"/>
    <property type="project" value="UniProtKB-KW"/>
</dbReference>
<keyword evidence="1" id="KW-0378">Hydrolase</keyword>
<feature type="domain" description="AB hydrolase-1" evidence="3">
    <location>
        <begin position="40"/>
        <end position="157"/>
    </location>
</feature>
<protein>
    <recommendedName>
        <fullName evidence="3">AB hydrolase-1 domain-containing protein</fullName>
    </recommendedName>
</protein>
<dbReference type="PRINTS" id="PR00412">
    <property type="entry name" value="EPOXHYDRLASE"/>
</dbReference>
<proteinExistence type="inferred from homology"/>
<dbReference type="OrthoDB" id="408373at2759"/>
<dbReference type="AlphaFoldDB" id="A0A8H3FDX2"/>
<dbReference type="InterPro" id="IPR000073">
    <property type="entry name" value="AB_hydrolase_1"/>
</dbReference>
<name>A0A8H3FDX2_9LECA</name>
<sequence length="335" mass="37694">MSLKPLAVGDDPRVKRVDVDLNGRKYNYILAEPKGRRRGTVFLIHGWPDLSMGWRYQIPMFQERGFRVVAPDIIGFGRTQTPDGIEAYSLKRTADDINALAAKLQCSSIILGGHDWGGAAVFRVALWYPKLISHLFSVCTPYHAPNHGPDIPLQTVVEKYIPSFGYQLQLSSGEVGKHVDTYEKIKGFIKGIYGGKGPNGEMAFTIKTGVQYDNLLNIGKSPLLSDEEADFYAREYMRNGFESPLGWYKTRSINWKDELAIKEHTLQMPTLFIAASGDAALPPSLSEGMDEHIPKLTRRQVDTTHWALIEAPKQVNDYIWQWLEPLLSQEGKSVL</sequence>
<evidence type="ECO:0000259" key="3">
    <source>
        <dbReference type="Pfam" id="PF00561"/>
    </source>
</evidence>
<evidence type="ECO:0000256" key="2">
    <source>
        <dbReference type="ARBA" id="ARBA00038334"/>
    </source>
</evidence>
<keyword evidence="5" id="KW-1185">Reference proteome</keyword>
<dbReference type="SUPFAM" id="SSF53474">
    <property type="entry name" value="alpha/beta-Hydrolases"/>
    <property type="match status" value="1"/>
</dbReference>
<evidence type="ECO:0000313" key="5">
    <source>
        <dbReference type="Proteomes" id="UP000664169"/>
    </source>
</evidence>
<dbReference type="InterPro" id="IPR000639">
    <property type="entry name" value="Epox_hydrolase-like"/>
</dbReference>
<comment type="similarity">
    <text evidence="2">Belongs to the AB hydrolase superfamily. Epoxide hydrolase family.</text>
</comment>
<reference evidence="4" key="1">
    <citation type="submission" date="2021-03" db="EMBL/GenBank/DDBJ databases">
        <authorList>
            <person name="Tagirdzhanova G."/>
        </authorList>
    </citation>
    <scope>NUCLEOTIDE SEQUENCE</scope>
</reference>
<dbReference type="InterPro" id="IPR029058">
    <property type="entry name" value="AB_hydrolase_fold"/>
</dbReference>
<organism evidence="4 5">
    <name type="scientific">Gomphillus americanus</name>
    <dbReference type="NCBI Taxonomy" id="1940652"/>
    <lineage>
        <taxon>Eukaryota</taxon>
        <taxon>Fungi</taxon>
        <taxon>Dikarya</taxon>
        <taxon>Ascomycota</taxon>
        <taxon>Pezizomycotina</taxon>
        <taxon>Lecanoromycetes</taxon>
        <taxon>OSLEUM clade</taxon>
        <taxon>Ostropomycetidae</taxon>
        <taxon>Ostropales</taxon>
        <taxon>Graphidaceae</taxon>
        <taxon>Gomphilloideae</taxon>
        <taxon>Gomphillus</taxon>
    </lineage>
</organism>
<accession>A0A8H3FDX2</accession>
<dbReference type="EMBL" id="CAJPDQ010000017">
    <property type="protein sequence ID" value="CAF9921840.1"/>
    <property type="molecule type" value="Genomic_DNA"/>
</dbReference>
<dbReference type="Pfam" id="PF00561">
    <property type="entry name" value="Abhydrolase_1"/>
    <property type="match status" value="1"/>
</dbReference>
<comment type="caution">
    <text evidence="4">The sequence shown here is derived from an EMBL/GenBank/DDBJ whole genome shotgun (WGS) entry which is preliminary data.</text>
</comment>
<dbReference type="Proteomes" id="UP000664169">
    <property type="component" value="Unassembled WGS sequence"/>
</dbReference>
<dbReference type="Gene3D" id="3.40.50.1820">
    <property type="entry name" value="alpha/beta hydrolase"/>
    <property type="match status" value="1"/>
</dbReference>
<evidence type="ECO:0000313" key="4">
    <source>
        <dbReference type="EMBL" id="CAF9921840.1"/>
    </source>
</evidence>
<dbReference type="PANTHER" id="PTHR43329">
    <property type="entry name" value="EPOXIDE HYDROLASE"/>
    <property type="match status" value="1"/>
</dbReference>
<evidence type="ECO:0000256" key="1">
    <source>
        <dbReference type="ARBA" id="ARBA00022801"/>
    </source>
</evidence>